<keyword evidence="1" id="KW-0677">Repeat</keyword>
<sequence length="338" mass="35961">MAFPTLALQQSIHNGSHKQWKHFLPCDFERSYRSKALSAAAPFRMAGNEAAIGADANRHVLGNVWSLACDAAGCRVVQAALEDGDDKMRRLIAKELEGRIWEALECPHANHVLQRCIILLRPSEMHFVFDELHARLRGPTVASQHKFGCRIVKRLLEGGSHDQVRRLVAALLPGFSAIAAHPYGTFVAQHLLYHAEEDQQAAILSEVSATLPELCKNSHGAAVVQVALSQGEPSQTMALCRSIIGVPGLLAHMGCCRHGCPAVIELVGALEGEHQDLQRARSEIVGHGAVLSDCRHGRKLLAALELAAPAAGAGSKAAPRGAAQTANIGGGEASNGGA</sequence>
<name>A0A7S2L5D5_9DINO</name>
<dbReference type="PROSITE" id="PS50303">
    <property type="entry name" value="PUM_HD"/>
    <property type="match status" value="1"/>
</dbReference>
<dbReference type="Gene3D" id="1.25.10.10">
    <property type="entry name" value="Leucine-rich Repeat Variant"/>
    <property type="match status" value="1"/>
</dbReference>
<feature type="compositionally biased region" description="Gly residues" evidence="3">
    <location>
        <begin position="328"/>
        <end position="338"/>
    </location>
</feature>
<evidence type="ECO:0000256" key="1">
    <source>
        <dbReference type="ARBA" id="ARBA00022737"/>
    </source>
</evidence>
<dbReference type="GO" id="GO:0010608">
    <property type="term" value="P:post-transcriptional regulation of gene expression"/>
    <property type="evidence" value="ECO:0007669"/>
    <property type="project" value="TreeGrafter"/>
</dbReference>
<evidence type="ECO:0000259" key="4">
    <source>
        <dbReference type="PROSITE" id="PS50303"/>
    </source>
</evidence>
<organism evidence="5">
    <name type="scientific">Zooxanthella nutricula</name>
    <dbReference type="NCBI Taxonomy" id="1333877"/>
    <lineage>
        <taxon>Eukaryota</taxon>
        <taxon>Sar</taxon>
        <taxon>Alveolata</taxon>
        <taxon>Dinophyceae</taxon>
        <taxon>Peridiniales</taxon>
        <taxon>Peridiniales incertae sedis</taxon>
        <taxon>Zooxanthella</taxon>
    </lineage>
</organism>
<feature type="region of interest" description="Disordered" evidence="3">
    <location>
        <begin position="315"/>
        <end position="338"/>
    </location>
</feature>
<feature type="domain" description="PUM-HD" evidence="4">
    <location>
        <begin position="1"/>
        <end position="308"/>
    </location>
</feature>
<dbReference type="PROSITE" id="PS50302">
    <property type="entry name" value="PUM"/>
    <property type="match status" value="2"/>
</dbReference>
<dbReference type="GO" id="GO:0003730">
    <property type="term" value="F:mRNA 3'-UTR binding"/>
    <property type="evidence" value="ECO:0007669"/>
    <property type="project" value="TreeGrafter"/>
</dbReference>
<feature type="repeat" description="Pumilio" evidence="2">
    <location>
        <begin position="59"/>
        <end position="94"/>
    </location>
</feature>
<feature type="repeat" description="Pumilio" evidence="2">
    <location>
        <begin position="170"/>
        <end position="205"/>
    </location>
</feature>
<dbReference type="Pfam" id="PF00806">
    <property type="entry name" value="PUF"/>
    <property type="match status" value="4"/>
</dbReference>
<proteinExistence type="predicted"/>
<dbReference type="InterPro" id="IPR033133">
    <property type="entry name" value="PUM-HD"/>
</dbReference>
<dbReference type="PANTHER" id="PTHR12537">
    <property type="entry name" value="RNA BINDING PROTEIN PUMILIO-RELATED"/>
    <property type="match status" value="1"/>
</dbReference>
<gene>
    <name evidence="5" type="ORF">BRAN1462_LOCUS36390</name>
</gene>
<dbReference type="InterPro" id="IPR011989">
    <property type="entry name" value="ARM-like"/>
</dbReference>
<dbReference type="SUPFAM" id="SSF48371">
    <property type="entry name" value="ARM repeat"/>
    <property type="match status" value="1"/>
</dbReference>
<evidence type="ECO:0000313" key="5">
    <source>
        <dbReference type="EMBL" id="CAD9596391.1"/>
    </source>
</evidence>
<dbReference type="InterPro" id="IPR001313">
    <property type="entry name" value="Pumilio_RNA-bd_rpt"/>
</dbReference>
<dbReference type="InterPro" id="IPR016024">
    <property type="entry name" value="ARM-type_fold"/>
</dbReference>
<dbReference type="SMART" id="SM00025">
    <property type="entry name" value="Pumilio"/>
    <property type="match status" value="5"/>
</dbReference>
<dbReference type="AlphaFoldDB" id="A0A7S2L5D5"/>
<evidence type="ECO:0000256" key="3">
    <source>
        <dbReference type="SAM" id="MobiDB-lite"/>
    </source>
</evidence>
<dbReference type="GO" id="GO:0005737">
    <property type="term" value="C:cytoplasm"/>
    <property type="evidence" value="ECO:0007669"/>
    <property type="project" value="TreeGrafter"/>
</dbReference>
<dbReference type="EMBL" id="HBGW01057254">
    <property type="protein sequence ID" value="CAD9596391.1"/>
    <property type="molecule type" value="Transcribed_RNA"/>
</dbReference>
<accession>A0A7S2L5D5</accession>
<protein>
    <recommendedName>
        <fullName evidence="4">PUM-HD domain-containing protein</fullName>
    </recommendedName>
</protein>
<reference evidence="5" key="1">
    <citation type="submission" date="2021-01" db="EMBL/GenBank/DDBJ databases">
        <authorList>
            <person name="Corre E."/>
            <person name="Pelletier E."/>
            <person name="Niang G."/>
            <person name="Scheremetjew M."/>
            <person name="Finn R."/>
            <person name="Kale V."/>
            <person name="Holt S."/>
            <person name="Cochrane G."/>
            <person name="Meng A."/>
            <person name="Brown T."/>
            <person name="Cohen L."/>
        </authorList>
    </citation>
    <scope>NUCLEOTIDE SEQUENCE</scope>
    <source>
        <strain evidence="5">RCC3387</strain>
    </source>
</reference>
<dbReference type="PANTHER" id="PTHR12537:SF12">
    <property type="entry name" value="MATERNAL PROTEIN PUMILIO"/>
    <property type="match status" value="1"/>
</dbReference>
<evidence type="ECO:0000256" key="2">
    <source>
        <dbReference type="PROSITE-ProRule" id="PRU00317"/>
    </source>
</evidence>